<keyword evidence="2" id="KW-0325">Glycoprotein</keyword>
<organism evidence="3 4">
    <name type="scientific">Panicum virgatum</name>
    <name type="common">Blackwell switchgrass</name>
    <dbReference type="NCBI Taxonomy" id="38727"/>
    <lineage>
        <taxon>Eukaryota</taxon>
        <taxon>Viridiplantae</taxon>
        <taxon>Streptophyta</taxon>
        <taxon>Embryophyta</taxon>
        <taxon>Tracheophyta</taxon>
        <taxon>Spermatophyta</taxon>
        <taxon>Magnoliopsida</taxon>
        <taxon>Liliopsida</taxon>
        <taxon>Poales</taxon>
        <taxon>Poaceae</taxon>
        <taxon>PACMAD clade</taxon>
        <taxon>Panicoideae</taxon>
        <taxon>Panicodae</taxon>
        <taxon>Paniceae</taxon>
        <taxon>Panicinae</taxon>
        <taxon>Panicum</taxon>
        <taxon>Panicum sect. Hiantes</taxon>
    </lineage>
</organism>
<dbReference type="InterPro" id="IPR036514">
    <property type="entry name" value="SGNH_hydro_sf"/>
</dbReference>
<comment type="caution">
    <text evidence="3">The sequence shown here is derived from an EMBL/GenBank/DDBJ whole genome shotgun (WGS) entry which is preliminary data.</text>
</comment>
<evidence type="ECO:0000256" key="1">
    <source>
        <dbReference type="ARBA" id="ARBA00008668"/>
    </source>
</evidence>
<dbReference type="Pfam" id="PF00657">
    <property type="entry name" value="Lipase_GDSL"/>
    <property type="match status" value="1"/>
</dbReference>
<dbReference type="OrthoDB" id="779507at2759"/>
<sequence>MTFGGYSPEQASGQSGTIVDAIGKGAEQLIALGAANVVVPGVLPVGCFPIYLTLYQTSNAGDYDQYGCLKRFNALSARLNQLLQSKVMSLQGRYPGARIMYADFYSHVYDMVRSPGSSGFSTNLRACCGAGGGKYNYQNGAQCGMAGVSACGNPAASLSWDGIHLTEAAYKKIADGWVSGASCDGTVKLKL</sequence>
<gene>
    <name evidence="3" type="ORF">PVAP13_1NG416800</name>
</gene>
<dbReference type="GO" id="GO:0016788">
    <property type="term" value="F:hydrolase activity, acting on ester bonds"/>
    <property type="evidence" value="ECO:0007669"/>
    <property type="project" value="InterPro"/>
</dbReference>
<evidence type="ECO:0000313" key="3">
    <source>
        <dbReference type="EMBL" id="KAG2653866.1"/>
    </source>
</evidence>
<dbReference type="SUPFAM" id="SSF52266">
    <property type="entry name" value="SGNH hydrolase"/>
    <property type="match status" value="1"/>
</dbReference>
<dbReference type="EMBL" id="CM029038">
    <property type="protein sequence ID" value="KAG2653866.1"/>
    <property type="molecule type" value="Genomic_DNA"/>
</dbReference>
<proteinExistence type="inferred from homology"/>
<dbReference type="InterPro" id="IPR001087">
    <property type="entry name" value="GDSL"/>
</dbReference>
<dbReference type="PANTHER" id="PTHR22835:SF220">
    <property type="entry name" value="OS06G0156600 PROTEIN"/>
    <property type="match status" value="1"/>
</dbReference>
<evidence type="ECO:0008006" key="5">
    <source>
        <dbReference type="Google" id="ProtNLM"/>
    </source>
</evidence>
<evidence type="ECO:0000256" key="2">
    <source>
        <dbReference type="ARBA" id="ARBA00023180"/>
    </source>
</evidence>
<accession>A0A8T0X7L8</accession>
<evidence type="ECO:0000313" key="4">
    <source>
        <dbReference type="Proteomes" id="UP000823388"/>
    </source>
</evidence>
<name>A0A8T0X7L8_PANVG</name>
<comment type="similarity">
    <text evidence="1">Belongs to the 'GDSL' lipolytic enzyme family.</text>
</comment>
<reference evidence="3" key="1">
    <citation type="submission" date="2020-05" db="EMBL/GenBank/DDBJ databases">
        <title>WGS assembly of Panicum virgatum.</title>
        <authorList>
            <person name="Lovell J.T."/>
            <person name="Jenkins J."/>
            <person name="Shu S."/>
            <person name="Juenger T.E."/>
            <person name="Schmutz J."/>
        </authorList>
    </citation>
    <scope>NUCLEOTIDE SEQUENCE</scope>
    <source>
        <strain evidence="3">AP13</strain>
    </source>
</reference>
<protein>
    <recommendedName>
        <fullName evidence="5">GDSL esterase/lipase</fullName>
    </recommendedName>
</protein>
<dbReference type="Proteomes" id="UP000823388">
    <property type="component" value="Chromosome 1N"/>
</dbReference>
<dbReference type="PANTHER" id="PTHR22835">
    <property type="entry name" value="ZINC FINGER FYVE DOMAIN CONTAINING PROTEIN"/>
    <property type="match status" value="1"/>
</dbReference>
<keyword evidence="4" id="KW-1185">Reference proteome</keyword>
<dbReference type="Gene3D" id="3.40.50.1110">
    <property type="entry name" value="SGNH hydrolase"/>
    <property type="match status" value="1"/>
</dbReference>
<dbReference type="AlphaFoldDB" id="A0A8T0X7L8"/>